<feature type="transmembrane region" description="Helical" evidence="1">
    <location>
        <begin position="337"/>
        <end position="360"/>
    </location>
</feature>
<dbReference type="EMBL" id="DF237433">
    <property type="protein sequence ID" value="GAQ89068.1"/>
    <property type="molecule type" value="Genomic_DNA"/>
</dbReference>
<evidence type="ECO:0000313" key="3">
    <source>
        <dbReference type="Proteomes" id="UP000054558"/>
    </source>
</evidence>
<keyword evidence="1" id="KW-1133">Transmembrane helix</keyword>
<proteinExistence type="predicted"/>
<feature type="transmembrane region" description="Helical" evidence="1">
    <location>
        <begin position="227"/>
        <end position="247"/>
    </location>
</feature>
<name>A0A1Y1ILT1_KLENI</name>
<protein>
    <submittedName>
        <fullName evidence="2">Uncharacterized protein</fullName>
    </submittedName>
</protein>
<feature type="transmembrane region" description="Helical" evidence="1">
    <location>
        <begin position="145"/>
        <end position="165"/>
    </location>
</feature>
<keyword evidence="1" id="KW-0812">Transmembrane</keyword>
<sequence>MARSESTFRTAGESLVGRSNWTAIAAGRGSAAAQVVCARGRLVPGVLSVAARRVAVRGAHLARVARISVDPRVVKCQRKWEPFFEFYQVQAPNSSCDSEYPPPVITVAHPSRMAASGIVFWALFTLAYISLVIGGSALVGYFLVLTVYVSLIAGLFIYCILQLLLEWIKFKLWPKARVPVESSTQKLTNIETGSAKSATGSREEHDQSVTINGVDFRVWLAERVQKILYPVAPYLFLVILFLAPFVAYRAAKDLLTKATKVEDLGPVPLPDPSHGLNQYLEEKTAGIQLELCERMSYNFYVGVPGGCAWRPDPYSWQRVALKELQVSTKDPTESNSVGYTLASMAMTGLMLVMLVLLACAGKLSGSEADLSVAV</sequence>
<dbReference type="AlphaFoldDB" id="A0A1Y1ILT1"/>
<evidence type="ECO:0000256" key="1">
    <source>
        <dbReference type="SAM" id="Phobius"/>
    </source>
</evidence>
<keyword evidence="1" id="KW-0472">Membrane</keyword>
<feature type="transmembrane region" description="Helical" evidence="1">
    <location>
        <begin position="118"/>
        <end position="139"/>
    </location>
</feature>
<evidence type="ECO:0000313" key="2">
    <source>
        <dbReference type="EMBL" id="GAQ89068.1"/>
    </source>
</evidence>
<keyword evidence="3" id="KW-1185">Reference proteome</keyword>
<gene>
    <name evidence="2" type="ORF">KFL_004840075</name>
</gene>
<dbReference type="Proteomes" id="UP000054558">
    <property type="component" value="Unassembled WGS sequence"/>
</dbReference>
<organism evidence="2 3">
    <name type="scientific">Klebsormidium nitens</name>
    <name type="common">Green alga</name>
    <name type="synonym">Ulothrix nitens</name>
    <dbReference type="NCBI Taxonomy" id="105231"/>
    <lineage>
        <taxon>Eukaryota</taxon>
        <taxon>Viridiplantae</taxon>
        <taxon>Streptophyta</taxon>
        <taxon>Klebsormidiophyceae</taxon>
        <taxon>Klebsormidiales</taxon>
        <taxon>Klebsormidiaceae</taxon>
        <taxon>Klebsormidium</taxon>
    </lineage>
</organism>
<reference evidence="2 3" key="1">
    <citation type="journal article" date="2014" name="Nat. Commun.">
        <title>Klebsormidium flaccidum genome reveals primary factors for plant terrestrial adaptation.</title>
        <authorList>
            <person name="Hori K."/>
            <person name="Maruyama F."/>
            <person name="Fujisawa T."/>
            <person name="Togashi T."/>
            <person name="Yamamoto N."/>
            <person name="Seo M."/>
            <person name="Sato S."/>
            <person name="Yamada T."/>
            <person name="Mori H."/>
            <person name="Tajima N."/>
            <person name="Moriyama T."/>
            <person name="Ikeuchi M."/>
            <person name="Watanabe M."/>
            <person name="Wada H."/>
            <person name="Kobayashi K."/>
            <person name="Saito M."/>
            <person name="Masuda T."/>
            <person name="Sasaki-Sekimoto Y."/>
            <person name="Mashiguchi K."/>
            <person name="Awai K."/>
            <person name="Shimojima M."/>
            <person name="Masuda S."/>
            <person name="Iwai M."/>
            <person name="Nobusawa T."/>
            <person name="Narise T."/>
            <person name="Kondo S."/>
            <person name="Saito H."/>
            <person name="Sato R."/>
            <person name="Murakawa M."/>
            <person name="Ihara Y."/>
            <person name="Oshima-Yamada Y."/>
            <person name="Ohtaka K."/>
            <person name="Satoh M."/>
            <person name="Sonobe K."/>
            <person name="Ishii M."/>
            <person name="Ohtani R."/>
            <person name="Kanamori-Sato M."/>
            <person name="Honoki R."/>
            <person name="Miyazaki D."/>
            <person name="Mochizuki H."/>
            <person name="Umetsu J."/>
            <person name="Higashi K."/>
            <person name="Shibata D."/>
            <person name="Kamiya Y."/>
            <person name="Sato N."/>
            <person name="Nakamura Y."/>
            <person name="Tabata S."/>
            <person name="Ida S."/>
            <person name="Kurokawa K."/>
            <person name="Ohta H."/>
        </authorList>
    </citation>
    <scope>NUCLEOTIDE SEQUENCE [LARGE SCALE GENOMIC DNA]</scope>
    <source>
        <strain evidence="2 3">NIES-2285</strain>
    </source>
</reference>
<accession>A0A1Y1ILT1</accession>